<evidence type="ECO:0000313" key="1">
    <source>
        <dbReference type="EMBL" id="UFP97581.1"/>
    </source>
</evidence>
<reference evidence="1 2" key="1">
    <citation type="journal article" date="2022" name="Int. J. Syst. Evol. Microbiol.">
        <title>Pseudomonas fitomaticsae sp. nov., isolated at Marimurtra Botanical Garden in Blanes, Catalonia, Spain.</title>
        <authorList>
            <person name="Atanasov K.E."/>
            <person name="Galbis D.M."/>
            <person name="Cornado D."/>
            <person name="Serpico A."/>
            <person name="Sanchez G."/>
            <person name="Bosch M."/>
            <person name="Ferrer A."/>
            <person name="Altabella T."/>
        </authorList>
    </citation>
    <scope>NUCLEOTIDE SEQUENCE [LARGE SCALE GENOMIC DNA]</scope>
    <source>
        <strain evidence="1 2">FIT81</strain>
    </source>
</reference>
<sequence length="372" mass="40451">MNMSDVQTTDSRERAKGMDAESVGVFERCRGREQGLSLPVPAIDSLEGAVLDPSLHRVVVRIAPYPGMACGDRIVLSWRGLDIEGVPYHHQIPRFISEAQLGREIVLVVRGVHVAALDGGSLEVFWTLTSVARSEPLTSLRRQLDVGDVRHSLVPVTLEDAVGGCLDPALVIDGTSVTLQPYPGMCAGDRVRLIWDGPAPEASFQDTLIVESFAVGEPLVLGIAPEFITPHLGGEVVVRYCVEQQSGAIRESGATRVIIAPLKRGELAAPQVLEANDGILAVQDAIDGVSVLISDARVEEGELVYLKCDGESFFHRDDREIISGMAMQPLVFIVPYRFWREHVDTLVQVSYSVERLDDVSQVSGVTLLRVQG</sequence>
<dbReference type="RefSeq" id="WP_230731127.1">
    <property type="nucleotide sequence ID" value="NZ_CP075567.1"/>
</dbReference>
<accession>A0ABY3PUK3</accession>
<evidence type="ECO:0000313" key="2">
    <source>
        <dbReference type="Proteomes" id="UP001162907"/>
    </source>
</evidence>
<dbReference type="Proteomes" id="UP001162907">
    <property type="component" value="Chromosome"/>
</dbReference>
<protein>
    <submittedName>
        <fullName evidence="1">Uncharacterized protein</fullName>
    </submittedName>
</protein>
<name>A0ABY3PUK3_9PSED</name>
<gene>
    <name evidence="1" type="ORF">KJY40_16055</name>
</gene>
<keyword evidence="2" id="KW-1185">Reference proteome</keyword>
<organism evidence="1 2">
    <name type="scientific">Pseudomonas fitomaticsae</name>
    <dbReference type="NCBI Taxonomy" id="2837969"/>
    <lineage>
        <taxon>Bacteria</taxon>
        <taxon>Pseudomonadati</taxon>
        <taxon>Pseudomonadota</taxon>
        <taxon>Gammaproteobacteria</taxon>
        <taxon>Pseudomonadales</taxon>
        <taxon>Pseudomonadaceae</taxon>
        <taxon>Pseudomonas</taxon>
    </lineage>
</organism>
<proteinExistence type="predicted"/>
<dbReference type="EMBL" id="CP075567">
    <property type="protein sequence ID" value="UFP97581.1"/>
    <property type="molecule type" value="Genomic_DNA"/>
</dbReference>